<dbReference type="GO" id="GO:0016491">
    <property type="term" value="F:oxidoreductase activity"/>
    <property type="evidence" value="ECO:0007669"/>
    <property type="project" value="UniProtKB-KW"/>
</dbReference>
<evidence type="ECO:0000256" key="9">
    <source>
        <dbReference type="SAM" id="MobiDB-lite"/>
    </source>
</evidence>
<dbReference type="Gene3D" id="3.40.50.720">
    <property type="entry name" value="NAD(P)-binding Rossmann-like Domain"/>
    <property type="match status" value="1"/>
</dbReference>
<dbReference type="EC" id="3.1.4.11" evidence="8"/>
<dbReference type="Pfam" id="PF00388">
    <property type="entry name" value="PI-PLC-X"/>
    <property type="match status" value="1"/>
</dbReference>
<feature type="region of interest" description="Disordered" evidence="9">
    <location>
        <begin position="637"/>
        <end position="666"/>
    </location>
</feature>
<dbReference type="Gene3D" id="2.60.40.150">
    <property type="entry name" value="C2 domain"/>
    <property type="match status" value="1"/>
</dbReference>
<keyword evidence="12" id="KW-1185">Reference proteome</keyword>
<comment type="function">
    <text evidence="7">The production of the second messenger molecules diacylglycerol (DAG) and inositol 1,4,5-trisphosphate (IP3) is mediated by activated phosphatidylinositol-specific phospholipase C enzymes.</text>
</comment>
<dbReference type="PANTHER" id="PTHR10336">
    <property type="entry name" value="PHOSPHOINOSITIDE-SPECIFIC PHOSPHOLIPASE C FAMILY PROTEIN"/>
    <property type="match status" value="1"/>
</dbReference>
<evidence type="ECO:0000256" key="4">
    <source>
        <dbReference type="ARBA" id="ARBA00023002"/>
    </source>
</evidence>
<dbReference type="CDD" id="cd00275">
    <property type="entry name" value="C2_PLC_like"/>
    <property type="match status" value="1"/>
</dbReference>
<dbReference type="GO" id="GO:0048015">
    <property type="term" value="P:phosphatidylinositol-mediated signaling"/>
    <property type="evidence" value="ECO:0007669"/>
    <property type="project" value="TreeGrafter"/>
</dbReference>
<evidence type="ECO:0000256" key="2">
    <source>
        <dbReference type="ARBA" id="ARBA00022801"/>
    </source>
</evidence>
<organism evidence="11 12">
    <name type="scientific">Xylaria flabelliformis</name>
    <dbReference type="NCBI Taxonomy" id="2512241"/>
    <lineage>
        <taxon>Eukaryota</taxon>
        <taxon>Fungi</taxon>
        <taxon>Dikarya</taxon>
        <taxon>Ascomycota</taxon>
        <taxon>Pezizomycotina</taxon>
        <taxon>Sordariomycetes</taxon>
        <taxon>Xylariomycetidae</taxon>
        <taxon>Xylariales</taxon>
        <taxon>Xylariaceae</taxon>
        <taxon>Xylaria</taxon>
    </lineage>
</organism>
<dbReference type="GO" id="GO:0004435">
    <property type="term" value="F:phosphatidylinositol-4,5-bisphosphate phospholipase C activity"/>
    <property type="evidence" value="ECO:0007669"/>
    <property type="project" value="UniProtKB-EC"/>
</dbReference>
<evidence type="ECO:0000256" key="1">
    <source>
        <dbReference type="ARBA" id="ARBA00001195"/>
    </source>
</evidence>
<evidence type="ECO:0000256" key="7">
    <source>
        <dbReference type="ARBA" id="ARBA00059664"/>
    </source>
</evidence>
<sequence length="950" mass="105191">MPPPKGSFNPIEGPGDYDTTSVIHNDTYPAIDSAKADLAGKAVFISGATRGLGKSISVSFAKAGASMIAIGGRSSLGETAQAMRAAAASVGKPEPKILELKLEVTSQESVDKAAAEIKKIFGRIDIVVNNAGVLSQGLIAEADPETWWNTMAVNVKGPYLVMRALVPLMLEADGLKTFVTVSSVGAHCRSAGLSAYQTSKLAVLRLTEFLDADYGSKGIVAFSIHPGNVMTDMVEGISEDLAHIFVETPELAADSIVYLTKERREWLGGRYVNVTWDLPELLEMKDEIVKGERIENSRLDQPNAISLFDLLGSGDAVKGVDKRPSSTKSQRLHFTADFKQRRNVSHLILDIFVSFSVKSLELFNLIMADVITNSLAKLHTLSRSVRGKYDEDLGQEIDDFTVAGGGHSSRRTGITSHQLRISHALKLFLADNHIVSERDVALESEGLSPALRALLDKPHIQVPAELTDRSYPLPEYFISSSHNTYLLGHQLQGRSSATAYESALLTGARCVEIDAWDNTENKDEPKVTHGYTLVSNIPFRAVCKVIRDVIDKEAAEAEDKQGYRAAPIMLSLENHCGPYGQMRLVEIMKEIWGDRLLSKAVREKGHREQENEDERVCLNELGSKIVLIVEYFFPSVEDDNNDDSDDSSSSEDEAERQGRAAYKERKRTVEKSGIIPELAALGVYAQSVKPRDNSWFEATLHEGPHNHLINVSETGLQSLLPVNNEGISRHNARHLMRVFPKGTRISSKNLKQVPFWGVGAQICAMNWQTFGDSMQLNEAMFSGTEGYVLKPAALRAGGSGRLNTGRRKKLRLHVAGASDVPVPEDRDPNDIKPYVTCSLVHPDDIDGKHQKRKTSHYRQHKLGFLHRGENPLPKDPIWDDKLEWEYDDNDLVFLRIFIKDDISFAENPIYAVTAVRLLYVVPGWSFIRLLDLKGHETTCSLLVKFDFEDI</sequence>
<keyword evidence="5 8" id="KW-0443">Lipid metabolism</keyword>
<dbReference type="InterPro" id="IPR035892">
    <property type="entry name" value="C2_domain_sf"/>
</dbReference>
<gene>
    <name evidence="11" type="ORF">FHL15_009759</name>
</gene>
<keyword evidence="3 8" id="KW-0442">Lipid degradation</keyword>
<dbReference type="GO" id="GO:0016042">
    <property type="term" value="P:lipid catabolic process"/>
    <property type="evidence" value="ECO:0007669"/>
    <property type="project" value="UniProtKB-KW"/>
</dbReference>
<evidence type="ECO:0000313" key="12">
    <source>
        <dbReference type="Proteomes" id="UP000319160"/>
    </source>
</evidence>
<dbReference type="SUPFAM" id="SSF49562">
    <property type="entry name" value="C2 domain (Calcium/lipid-binding domain, CaLB)"/>
    <property type="match status" value="1"/>
</dbReference>
<keyword evidence="4" id="KW-0560">Oxidoreductase</keyword>
<dbReference type="FunFam" id="3.20.20.190:FF:000039">
    <property type="entry name" value="Phosphoinositide phospholipase C"/>
    <property type="match status" value="1"/>
</dbReference>
<dbReference type="PROSITE" id="PS50007">
    <property type="entry name" value="PIPLC_X_DOMAIN"/>
    <property type="match status" value="1"/>
</dbReference>
<dbReference type="OrthoDB" id="269822at2759"/>
<dbReference type="CDD" id="cd08598">
    <property type="entry name" value="PI-PLC1c_yeast"/>
    <property type="match status" value="1"/>
</dbReference>
<dbReference type="STRING" id="2512241.A0A553HMY1"/>
<dbReference type="Proteomes" id="UP000319160">
    <property type="component" value="Unassembled WGS sequence"/>
</dbReference>
<dbReference type="SUPFAM" id="SSF51735">
    <property type="entry name" value="NAD(P)-binding Rossmann-fold domains"/>
    <property type="match status" value="1"/>
</dbReference>
<proteinExistence type="predicted"/>
<dbReference type="Gene3D" id="3.20.20.190">
    <property type="entry name" value="Phosphatidylinositol (PI) phosphodiesterase"/>
    <property type="match status" value="1"/>
</dbReference>
<evidence type="ECO:0000256" key="3">
    <source>
        <dbReference type="ARBA" id="ARBA00022963"/>
    </source>
</evidence>
<feature type="domain" description="PI-PLC Y-box" evidence="10">
    <location>
        <begin position="678"/>
        <end position="795"/>
    </location>
</feature>
<name>A0A553HMY1_9PEZI</name>
<dbReference type="CDD" id="cd05233">
    <property type="entry name" value="SDR_c"/>
    <property type="match status" value="1"/>
</dbReference>
<dbReference type="Pfam" id="PF00106">
    <property type="entry name" value="adh_short"/>
    <property type="match status" value="1"/>
</dbReference>
<dbReference type="PROSITE" id="PS50008">
    <property type="entry name" value="PIPLC_Y_DOMAIN"/>
    <property type="match status" value="1"/>
</dbReference>
<dbReference type="InterPro" id="IPR001192">
    <property type="entry name" value="PI-PLC_fam"/>
</dbReference>
<evidence type="ECO:0000256" key="5">
    <source>
        <dbReference type="ARBA" id="ARBA00023098"/>
    </source>
</evidence>
<dbReference type="InterPro" id="IPR057326">
    <property type="entry name" value="KR_dom"/>
</dbReference>
<dbReference type="InterPro" id="IPR002347">
    <property type="entry name" value="SDR_fam"/>
</dbReference>
<comment type="caution">
    <text evidence="11">The sequence shown here is derived from an EMBL/GenBank/DDBJ whole genome shotgun (WGS) entry which is preliminary data.</text>
</comment>
<protein>
    <recommendedName>
        <fullName evidence="8">Phosphoinositide phospholipase C</fullName>
        <ecNumber evidence="8">3.1.4.11</ecNumber>
    </recommendedName>
</protein>
<dbReference type="Pfam" id="PF00387">
    <property type="entry name" value="PI-PLC-Y"/>
    <property type="match status" value="1"/>
</dbReference>
<dbReference type="PANTHER" id="PTHR10336:SF169">
    <property type="entry name" value="PHOSPHOINOSITIDE PHOSPHOLIPASE C"/>
    <property type="match status" value="1"/>
</dbReference>
<evidence type="ECO:0000256" key="6">
    <source>
        <dbReference type="ARBA" id="ARBA00023224"/>
    </source>
</evidence>
<keyword evidence="2 8" id="KW-0378">Hydrolase</keyword>
<dbReference type="PRINTS" id="PR00390">
    <property type="entry name" value="PHPHLIPASEC"/>
</dbReference>
<dbReference type="InterPro" id="IPR017946">
    <property type="entry name" value="PLC-like_Pdiesterase_TIM-brl"/>
</dbReference>
<evidence type="ECO:0000256" key="8">
    <source>
        <dbReference type="RuleBase" id="RU361133"/>
    </source>
</evidence>
<feature type="compositionally biased region" description="Basic and acidic residues" evidence="9">
    <location>
        <begin position="655"/>
        <end position="666"/>
    </location>
</feature>
<dbReference type="SUPFAM" id="SSF51695">
    <property type="entry name" value="PLC-like phosphodiesterases"/>
    <property type="match status" value="1"/>
</dbReference>
<dbReference type="EMBL" id="VFLP01000069">
    <property type="protein sequence ID" value="TRX89322.1"/>
    <property type="molecule type" value="Genomic_DNA"/>
</dbReference>
<dbReference type="InterPro" id="IPR000909">
    <property type="entry name" value="PLipase_C_PInositol-sp_X_dom"/>
</dbReference>
<dbReference type="SMART" id="SM00148">
    <property type="entry name" value="PLCXc"/>
    <property type="match status" value="1"/>
</dbReference>
<keyword evidence="6" id="KW-0807">Transducer</keyword>
<dbReference type="GO" id="GO:0051209">
    <property type="term" value="P:release of sequestered calcium ion into cytosol"/>
    <property type="evidence" value="ECO:0007669"/>
    <property type="project" value="TreeGrafter"/>
</dbReference>
<reference evidence="12" key="1">
    <citation type="submission" date="2019-06" db="EMBL/GenBank/DDBJ databases">
        <title>Draft genome sequence of the griseofulvin-producing fungus Xylaria cubensis strain G536.</title>
        <authorList>
            <person name="Mead M.E."/>
            <person name="Raja H.A."/>
            <person name="Steenwyk J.L."/>
            <person name="Knowles S.L."/>
            <person name="Oberlies N.H."/>
            <person name="Rokas A."/>
        </authorList>
    </citation>
    <scope>NUCLEOTIDE SEQUENCE [LARGE SCALE GENOMIC DNA]</scope>
    <source>
        <strain evidence="12">G536</strain>
    </source>
</reference>
<dbReference type="InterPro" id="IPR036291">
    <property type="entry name" value="NAD(P)-bd_dom_sf"/>
</dbReference>
<comment type="catalytic activity">
    <reaction evidence="1 8">
        <text>a 1,2-diacyl-sn-glycero-3-phospho-(1D-myo-inositol-4,5-bisphosphate) + H2O = 1D-myo-inositol 1,4,5-trisphosphate + a 1,2-diacyl-sn-glycerol + H(+)</text>
        <dbReference type="Rhea" id="RHEA:33179"/>
        <dbReference type="ChEBI" id="CHEBI:15377"/>
        <dbReference type="ChEBI" id="CHEBI:15378"/>
        <dbReference type="ChEBI" id="CHEBI:17815"/>
        <dbReference type="ChEBI" id="CHEBI:58456"/>
        <dbReference type="ChEBI" id="CHEBI:203600"/>
        <dbReference type="EC" id="3.1.4.11"/>
    </reaction>
</comment>
<evidence type="ECO:0000313" key="11">
    <source>
        <dbReference type="EMBL" id="TRX89322.1"/>
    </source>
</evidence>
<dbReference type="AlphaFoldDB" id="A0A553HMY1"/>
<dbReference type="SMART" id="SM00822">
    <property type="entry name" value="PKS_KR"/>
    <property type="match status" value="1"/>
</dbReference>
<accession>A0A553HMY1</accession>
<evidence type="ECO:0000259" key="10">
    <source>
        <dbReference type="PROSITE" id="PS50008"/>
    </source>
</evidence>
<feature type="compositionally biased region" description="Acidic residues" evidence="9">
    <location>
        <begin position="637"/>
        <end position="654"/>
    </location>
</feature>
<dbReference type="InterPro" id="IPR001711">
    <property type="entry name" value="PLipase_C_Pinositol-sp_Y"/>
</dbReference>
<dbReference type="SMART" id="SM00149">
    <property type="entry name" value="PLCYc"/>
    <property type="match status" value="1"/>
</dbReference>